<reference evidence="1 2" key="1">
    <citation type="submission" date="2014-04" db="EMBL/GenBank/DDBJ databases">
        <title>Draft genome sequence of Hydrogenovibrio marinus MH-110, a model organism for aerobic H2 metabolism.</title>
        <authorList>
            <person name="Cha H.J."/>
            <person name="Jo B.H."/>
            <person name="Hwang B.H."/>
        </authorList>
    </citation>
    <scope>NUCLEOTIDE SEQUENCE [LARGE SCALE GENOMIC DNA]</scope>
    <source>
        <strain evidence="1 2">MH-110</strain>
    </source>
</reference>
<dbReference type="Gene3D" id="1.10.260.40">
    <property type="entry name" value="lambda repressor-like DNA-binding domains"/>
    <property type="match status" value="1"/>
</dbReference>
<name>A0A067A2A9_HYDMR</name>
<protein>
    <submittedName>
        <fullName evidence="1">Uncharacterized protein</fullName>
    </submittedName>
</protein>
<keyword evidence="2" id="KW-1185">Reference proteome</keyword>
<dbReference type="EMBL" id="JMIU01000001">
    <property type="protein sequence ID" value="KDN96510.1"/>
    <property type="molecule type" value="Genomic_DNA"/>
</dbReference>
<dbReference type="SUPFAM" id="SSF47413">
    <property type="entry name" value="lambda repressor-like DNA-binding domains"/>
    <property type="match status" value="1"/>
</dbReference>
<gene>
    <name evidence="1" type="ORF">EI16_09615</name>
</gene>
<dbReference type="STRING" id="28885.EI16_09615"/>
<accession>A0A067A2A9</accession>
<dbReference type="AlphaFoldDB" id="A0A067A2A9"/>
<sequence length="115" mass="13022">MINIFVADLNKFLKESGKSSSFLAKAVGVSPSRITDWKNGSIQRYSEKPKLAHEIIRNYQKQNASLPKEIEDVIRDLLHSTNNQEHLINLLNSLKPFVNPKETSQNTNIDTGKDT</sequence>
<dbReference type="CDD" id="cd00093">
    <property type="entry name" value="HTH_XRE"/>
    <property type="match status" value="1"/>
</dbReference>
<evidence type="ECO:0000313" key="2">
    <source>
        <dbReference type="Proteomes" id="UP000027341"/>
    </source>
</evidence>
<dbReference type="GO" id="GO:0003677">
    <property type="term" value="F:DNA binding"/>
    <property type="evidence" value="ECO:0007669"/>
    <property type="project" value="InterPro"/>
</dbReference>
<evidence type="ECO:0000313" key="1">
    <source>
        <dbReference type="EMBL" id="KDN96510.1"/>
    </source>
</evidence>
<dbReference type="InterPro" id="IPR001387">
    <property type="entry name" value="Cro/C1-type_HTH"/>
</dbReference>
<dbReference type="InterPro" id="IPR010982">
    <property type="entry name" value="Lambda_DNA-bd_dom_sf"/>
</dbReference>
<dbReference type="RefSeq" id="WP_029912811.1">
    <property type="nucleotide sequence ID" value="NZ_AP020335.1"/>
</dbReference>
<dbReference type="Proteomes" id="UP000027341">
    <property type="component" value="Unassembled WGS sequence"/>
</dbReference>
<proteinExistence type="predicted"/>
<comment type="caution">
    <text evidence="1">The sequence shown here is derived from an EMBL/GenBank/DDBJ whole genome shotgun (WGS) entry which is preliminary data.</text>
</comment>
<organism evidence="1 2">
    <name type="scientific">Hydrogenovibrio marinus</name>
    <dbReference type="NCBI Taxonomy" id="28885"/>
    <lineage>
        <taxon>Bacteria</taxon>
        <taxon>Pseudomonadati</taxon>
        <taxon>Pseudomonadota</taxon>
        <taxon>Gammaproteobacteria</taxon>
        <taxon>Thiotrichales</taxon>
        <taxon>Piscirickettsiaceae</taxon>
        <taxon>Hydrogenovibrio</taxon>
    </lineage>
</organism>